<feature type="domain" description="CAAX prenyl protease 1 N-terminal" evidence="17">
    <location>
        <begin position="37"/>
        <end position="224"/>
    </location>
</feature>
<evidence type="ECO:0000256" key="5">
    <source>
        <dbReference type="ARBA" id="ARBA00022801"/>
    </source>
</evidence>
<feature type="transmembrane region" description="Helical" evidence="15">
    <location>
        <begin position="15"/>
        <end position="33"/>
    </location>
</feature>
<dbReference type="InterPro" id="IPR001915">
    <property type="entry name" value="Peptidase_M48"/>
</dbReference>
<evidence type="ECO:0000256" key="2">
    <source>
        <dbReference type="ARBA" id="ARBA00022670"/>
    </source>
</evidence>
<keyword evidence="6 15" id="KW-0256">Endoplasmic reticulum</keyword>
<keyword evidence="19" id="KW-1185">Reference proteome</keyword>
<comment type="cofactor">
    <cofactor evidence="14 15">
        <name>Zn(2+)</name>
        <dbReference type="ChEBI" id="CHEBI:29105"/>
    </cofactor>
    <text evidence="14 15">Binds 1 zinc ion per subunit.</text>
</comment>
<evidence type="ECO:0000256" key="15">
    <source>
        <dbReference type="RuleBase" id="RU366005"/>
    </source>
</evidence>
<evidence type="ECO:0000259" key="17">
    <source>
        <dbReference type="Pfam" id="PF16491"/>
    </source>
</evidence>
<gene>
    <name evidence="18" type="ORF">CVIRNUC_004953</name>
</gene>
<evidence type="ECO:0000256" key="12">
    <source>
        <dbReference type="ARBA" id="ARBA00060927"/>
    </source>
</evidence>
<dbReference type="EC" id="3.4.24.84" evidence="15"/>
<comment type="caution">
    <text evidence="18">The sequence shown here is derived from an EMBL/GenBank/DDBJ whole genome shotgun (WGS) entry which is preliminary data.</text>
</comment>
<keyword evidence="10 15" id="KW-0472">Membrane</keyword>
<evidence type="ECO:0000256" key="4">
    <source>
        <dbReference type="ARBA" id="ARBA00022723"/>
    </source>
</evidence>
<sequence>MTVLGGSILSDDVPWLKLVVAFSILVYTLHTYLDIRQLKAIRRTKPPAVLADSYPLSEYRKTQAYNVDKWWFSTVAGAIQQVLEVVLLINLYLPWLWDRADAVTWFLARHIGWFHHNEIWVSVMFNLLDGAKDLVLGLPFGLYGTFVVEQKHGFNKQTLGLFLMDQLKSVGIGLVMMPPVIAAFTWILQHTGPMVPLYLWSFIFGLQIFFMTIYPIAIAPLFNKFSPLEKGTLKDQIEELAGSLQFPLKKLFVIDGSTRSAHSNAYMYGFFKNKRIVLYDTLIEQCREPEVVAVLAHELGHWKMGHTVKNLVVTQIQTLMTFLLFSLVRSSRGLFTSFGFVQKQPAIIAYTLFSIISAPLSEVLGLLSNIMSRRYEFQADNFAASLGHSEELKQALKKLDAKNRSAVNVDAWYSAYHHSHPPLVERLAAIDDMSKKAE</sequence>
<dbReference type="Pfam" id="PF16491">
    <property type="entry name" value="Peptidase_M48_N"/>
    <property type="match status" value="1"/>
</dbReference>
<keyword evidence="5 15" id="KW-0378">Hydrolase</keyword>
<dbReference type="InterPro" id="IPR032456">
    <property type="entry name" value="Peptidase_M48_N"/>
</dbReference>
<keyword evidence="8 15" id="KW-1133">Transmembrane helix</keyword>
<dbReference type="GO" id="GO:0046872">
    <property type="term" value="F:metal ion binding"/>
    <property type="evidence" value="ECO:0007669"/>
    <property type="project" value="UniProtKB-UniRule"/>
</dbReference>
<feature type="transmembrane region" description="Helical" evidence="15">
    <location>
        <begin position="169"/>
        <end position="188"/>
    </location>
</feature>
<name>A0AAV1I6V1_9CHLO</name>
<evidence type="ECO:0000256" key="8">
    <source>
        <dbReference type="ARBA" id="ARBA00022989"/>
    </source>
</evidence>
<feature type="transmembrane region" description="Helical" evidence="15">
    <location>
        <begin position="130"/>
        <end position="148"/>
    </location>
</feature>
<evidence type="ECO:0000259" key="16">
    <source>
        <dbReference type="Pfam" id="PF01435"/>
    </source>
</evidence>
<feature type="active site" description="Proton donor" evidence="13">
    <location>
        <position position="380"/>
    </location>
</feature>
<evidence type="ECO:0000256" key="14">
    <source>
        <dbReference type="PIRSR" id="PIRSR627057-2"/>
    </source>
</evidence>
<feature type="active site" evidence="13">
    <location>
        <position position="298"/>
    </location>
</feature>
<evidence type="ECO:0000256" key="9">
    <source>
        <dbReference type="ARBA" id="ARBA00023049"/>
    </source>
</evidence>
<feature type="binding site" evidence="14">
    <location>
        <position position="376"/>
    </location>
    <ligand>
        <name>Zn(2+)</name>
        <dbReference type="ChEBI" id="CHEBI:29105"/>
        <note>catalytic</note>
    </ligand>
</feature>
<dbReference type="Proteomes" id="UP001314263">
    <property type="component" value="Unassembled WGS sequence"/>
</dbReference>
<dbReference type="GO" id="GO:0004222">
    <property type="term" value="F:metalloendopeptidase activity"/>
    <property type="evidence" value="ECO:0007669"/>
    <property type="project" value="UniProtKB-UniRule"/>
</dbReference>
<feature type="transmembrane region" description="Helical" evidence="15">
    <location>
        <begin position="70"/>
        <end position="93"/>
    </location>
</feature>
<feature type="binding site" evidence="14">
    <location>
        <position position="297"/>
    </location>
    <ligand>
        <name>Zn(2+)</name>
        <dbReference type="ChEBI" id="CHEBI:29105"/>
        <note>catalytic</note>
    </ligand>
</feature>
<feature type="domain" description="Peptidase M48" evidence="16">
    <location>
        <begin position="227"/>
        <end position="433"/>
    </location>
</feature>
<keyword evidence="4 14" id="KW-0479">Metal-binding</keyword>
<comment type="similarity">
    <text evidence="12 15">Belongs to the peptidase M48A family.</text>
</comment>
<feature type="transmembrane region" description="Helical" evidence="15">
    <location>
        <begin position="348"/>
        <end position="367"/>
    </location>
</feature>
<dbReference type="CDD" id="cd07343">
    <property type="entry name" value="M48A_Zmpste24p_like"/>
    <property type="match status" value="1"/>
</dbReference>
<feature type="transmembrane region" description="Helical" evidence="15">
    <location>
        <begin position="200"/>
        <end position="222"/>
    </location>
</feature>
<feature type="transmembrane region" description="Helical" evidence="15">
    <location>
        <begin position="311"/>
        <end position="328"/>
    </location>
</feature>
<comment type="subcellular location">
    <subcellularLocation>
        <location evidence="1 15">Endoplasmic reticulum membrane</location>
        <topology evidence="1 15">Multi-pass membrane protein</topology>
    </subcellularLocation>
</comment>
<organism evidence="18 19">
    <name type="scientific">Coccomyxa viridis</name>
    <dbReference type="NCBI Taxonomy" id="1274662"/>
    <lineage>
        <taxon>Eukaryota</taxon>
        <taxon>Viridiplantae</taxon>
        <taxon>Chlorophyta</taxon>
        <taxon>core chlorophytes</taxon>
        <taxon>Trebouxiophyceae</taxon>
        <taxon>Trebouxiophyceae incertae sedis</taxon>
        <taxon>Coccomyxaceae</taxon>
        <taxon>Coccomyxa</taxon>
    </lineage>
</organism>
<evidence type="ECO:0000313" key="19">
    <source>
        <dbReference type="Proteomes" id="UP001314263"/>
    </source>
</evidence>
<dbReference type="GO" id="GO:0005789">
    <property type="term" value="C:endoplasmic reticulum membrane"/>
    <property type="evidence" value="ECO:0007669"/>
    <property type="project" value="UniProtKB-SubCell"/>
</dbReference>
<dbReference type="EMBL" id="CAUYUE010000006">
    <property type="protein sequence ID" value="CAK0780161.1"/>
    <property type="molecule type" value="Genomic_DNA"/>
</dbReference>
<evidence type="ECO:0000256" key="11">
    <source>
        <dbReference type="ARBA" id="ARBA00044456"/>
    </source>
</evidence>
<proteinExistence type="inferred from homology"/>
<evidence type="ECO:0000256" key="6">
    <source>
        <dbReference type="ARBA" id="ARBA00022824"/>
    </source>
</evidence>
<dbReference type="PANTHER" id="PTHR10120">
    <property type="entry name" value="CAAX PRENYL PROTEASE 1"/>
    <property type="match status" value="1"/>
</dbReference>
<evidence type="ECO:0000256" key="13">
    <source>
        <dbReference type="PIRSR" id="PIRSR627057-1"/>
    </source>
</evidence>
<dbReference type="Gene3D" id="3.30.2010.10">
    <property type="entry name" value="Metalloproteases ('zincins'), catalytic domain"/>
    <property type="match status" value="1"/>
</dbReference>
<dbReference type="FunFam" id="3.30.2010.10:FF:000005">
    <property type="entry name" value="CAAX prenyl protease"/>
    <property type="match status" value="1"/>
</dbReference>
<keyword evidence="7 14" id="KW-0862">Zinc</keyword>
<evidence type="ECO:0000313" key="18">
    <source>
        <dbReference type="EMBL" id="CAK0780161.1"/>
    </source>
</evidence>
<keyword evidence="9 15" id="KW-0482">Metalloprotease</keyword>
<protein>
    <recommendedName>
        <fullName evidence="15">CAAX prenyl protease</fullName>
        <ecNumber evidence="15">3.4.24.84</ecNumber>
    </recommendedName>
</protein>
<evidence type="ECO:0000256" key="10">
    <source>
        <dbReference type="ARBA" id="ARBA00023136"/>
    </source>
</evidence>
<comment type="catalytic activity">
    <reaction evidence="11 15">
        <text>Hydrolyzes the peptide bond -P2-(S-farnesyl or geranylgeranyl)C-P1'-P2'-P3'-COOH where P1' and P2' are amino acids with aliphatic side chains and P3' is any C-terminal residue.</text>
        <dbReference type="EC" id="3.4.24.84"/>
    </reaction>
</comment>
<dbReference type="AlphaFoldDB" id="A0AAV1I6V1"/>
<dbReference type="InterPro" id="IPR027057">
    <property type="entry name" value="CAXX_Prtase_1"/>
</dbReference>
<dbReference type="GO" id="GO:0071586">
    <property type="term" value="P:CAAX-box protein processing"/>
    <property type="evidence" value="ECO:0007669"/>
    <property type="project" value="UniProtKB-UniRule"/>
</dbReference>
<evidence type="ECO:0000256" key="3">
    <source>
        <dbReference type="ARBA" id="ARBA00022692"/>
    </source>
</evidence>
<keyword evidence="2 15" id="KW-0645">Protease</keyword>
<feature type="binding site" evidence="14">
    <location>
        <position position="301"/>
    </location>
    <ligand>
        <name>Zn(2+)</name>
        <dbReference type="ChEBI" id="CHEBI:29105"/>
        <note>catalytic</note>
    </ligand>
</feature>
<evidence type="ECO:0000256" key="7">
    <source>
        <dbReference type="ARBA" id="ARBA00022833"/>
    </source>
</evidence>
<dbReference type="Pfam" id="PF01435">
    <property type="entry name" value="Peptidase_M48"/>
    <property type="match status" value="1"/>
</dbReference>
<evidence type="ECO:0000256" key="1">
    <source>
        <dbReference type="ARBA" id="ARBA00004477"/>
    </source>
</evidence>
<comment type="function">
    <text evidence="15">Proteolytically removes the C-terminal three residues of farnesylated proteins.</text>
</comment>
<keyword evidence="3 15" id="KW-0812">Transmembrane</keyword>
<accession>A0AAV1I6V1</accession>
<reference evidence="18 19" key="1">
    <citation type="submission" date="2023-10" db="EMBL/GenBank/DDBJ databases">
        <authorList>
            <person name="Maclean D."/>
            <person name="Macfadyen A."/>
        </authorList>
    </citation>
    <scope>NUCLEOTIDE SEQUENCE [LARGE SCALE GENOMIC DNA]</scope>
</reference>